<feature type="compositionally biased region" description="Gly residues" evidence="1">
    <location>
        <begin position="21"/>
        <end position="32"/>
    </location>
</feature>
<protein>
    <submittedName>
        <fullName evidence="2">Uncharacterized protein</fullName>
    </submittedName>
</protein>
<proteinExistence type="predicted"/>
<evidence type="ECO:0000313" key="3">
    <source>
        <dbReference type="Proteomes" id="UP001148838"/>
    </source>
</evidence>
<feature type="region of interest" description="Disordered" evidence="1">
    <location>
        <begin position="1"/>
        <end position="37"/>
    </location>
</feature>
<gene>
    <name evidence="2" type="ORF">ANN_12477</name>
</gene>
<comment type="caution">
    <text evidence="2">The sequence shown here is derived from an EMBL/GenBank/DDBJ whole genome shotgun (WGS) entry which is preliminary data.</text>
</comment>
<feature type="compositionally biased region" description="Polar residues" evidence="1">
    <location>
        <begin position="67"/>
        <end position="76"/>
    </location>
</feature>
<accession>A0ABQ8TIL1</accession>
<feature type="region of interest" description="Disordered" evidence="1">
    <location>
        <begin position="57"/>
        <end position="83"/>
    </location>
</feature>
<name>A0ABQ8TIL1_PERAM</name>
<dbReference type="EMBL" id="JAJSOF020000009">
    <property type="protein sequence ID" value="KAJ4445792.1"/>
    <property type="molecule type" value="Genomic_DNA"/>
</dbReference>
<dbReference type="Proteomes" id="UP001148838">
    <property type="component" value="Unassembled WGS sequence"/>
</dbReference>
<reference evidence="2 3" key="1">
    <citation type="journal article" date="2022" name="Allergy">
        <title>Genome assembly and annotation of Periplaneta americana reveal a comprehensive cockroach allergen profile.</title>
        <authorList>
            <person name="Wang L."/>
            <person name="Xiong Q."/>
            <person name="Saelim N."/>
            <person name="Wang L."/>
            <person name="Nong W."/>
            <person name="Wan A.T."/>
            <person name="Shi M."/>
            <person name="Liu X."/>
            <person name="Cao Q."/>
            <person name="Hui J.H.L."/>
            <person name="Sookrung N."/>
            <person name="Leung T.F."/>
            <person name="Tungtrongchitr A."/>
            <person name="Tsui S.K.W."/>
        </authorList>
    </citation>
    <scope>NUCLEOTIDE SEQUENCE [LARGE SCALE GENOMIC DNA]</scope>
    <source>
        <strain evidence="2">PWHHKU_190912</strain>
    </source>
</reference>
<evidence type="ECO:0000256" key="1">
    <source>
        <dbReference type="SAM" id="MobiDB-lite"/>
    </source>
</evidence>
<sequence>MAGLCEGGNEPPGSLKVSNGDGVGGGGGGGGEVRPRIRHRLPDICLTVGENLCKKLKLSNQPKRESNPSPSATPDRQASALAD</sequence>
<evidence type="ECO:0000313" key="2">
    <source>
        <dbReference type="EMBL" id="KAJ4445792.1"/>
    </source>
</evidence>
<organism evidence="2 3">
    <name type="scientific">Periplaneta americana</name>
    <name type="common">American cockroach</name>
    <name type="synonym">Blatta americana</name>
    <dbReference type="NCBI Taxonomy" id="6978"/>
    <lineage>
        <taxon>Eukaryota</taxon>
        <taxon>Metazoa</taxon>
        <taxon>Ecdysozoa</taxon>
        <taxon>Arthropoda</taxon>
        <taxon>Hexapoda</taxon>
        <taxon>Insecta</taxon>
        <taxon>Pterygota</taxon>
        <taxon>Neoptera</taxon>
        <taxon>Polyneoptera</taxon>
        <taxon>Dictyoptera</taxon>
        <taxon>Blattodea</taxon>
        <taxon>Blattoidea</taxon>
        <taxon>Blattidae</taxon>
        <taxon>Blattinae</taxon>
        <taxon>Periplaneta</taxon>
    </lineage>
</organism>
<keyword evidence="3" id="KW-1185">Reference proteome</keyword>